<accession>A0AAN9FPU3</accession>
<protein>
    <submittedName>
        <fullName evidence="1">Uncharacterized protein</fullName>
    </submittedName>
</protein>
<organism evidence="1 2">
    <name type="scientific">Crotalaria pallida</name>
    <name type="common">Smooth rattlebox</name>
    <name type="synonym">Crotalaria striata</name>
    <dbReference type="NCBI Taxonomy" id="3830"/>
    <lineage>
        <taxon>Eukaryota</taxon>
        <taxon>Viridiplantae</taxon>
        <taxon>Streptophyta</taxon>
        <taxon>Embryophyta</taxon>
        <taxon>Tracheophyta</taxon>
        <taxon>Spermatophyta</taxon>
        <taxon>Magnoliopsida</taxon>
        <taxon>eudicotyledons</taxon>
        <taxon>Gunneridae</taxon>
        <taxon>Pentapetalae</taxon>
        <taxon>rosids</taxon>
        <taxon>fabids</taxon>
        <taxon>Fabales</taxon>
        <taxon>Fabaceae</taxon>
        <taxon>Papilionoideae</taxon>
        <taxon>50 kb inversion clade</taxon>
        <taxon>genistoids sensu lato</taxon>
        <taxon>core genistoids</taxon>
        <taxon>Crotalarieae</taxon>
        <taxon>Crotalaria</taxon>
    </lineage>
</organism>
<evidence type="ECO:0000313" key="2">
    <source>
        <dbReference type="Proteomes" id="UP001372338"/>
    </source>
</evidence>
<dbReference type="AlphaFoldDB" id="A0AAN9FPU3"/>
<evidence type="ECO:0000313" key="1">
    <source>
        <dbReference type="EMBL" id="KAK7275928.1"/>
    </source>
</evidence>
<proteinExistence type="predicted"/>
<sequence length="92" mass="10533">MLPAKRPFTTIGGGISLHPLQEDTNRFLFFAWVSLIMKAASILPKEGLNKKEASYDVERCLVCKALLRLMYANCLLSLIQYCSDSKLWCYFH</sequence>
<comment type="caution">
    <text evidence="1">The sequence shown here is derived from an EMBL/GenBank/DDBJ whole genome shotgun (WGS) entry which is preliminary data.</text>
</comment>
<dbReference type="EMBL" id="JAYWIO010000003">
    <property type="protein sequence ID" value="KAK7275928.1"/>
    <property type="molecule type" value="Genomic_DNA"/>
</dbReference>
<name>A0AAN9FPU3_CROPI</name>
<reference evidence="1 2" key="1">
    <citation type="submission" date="2024-01" db="EMBL/GenBank/DDBJ databases">
        <title>The genomes of 5 underutilized Papilionoideae crops provide insights into root nodulation and disease resistanc.</title>
        <authorList>
            <person name="Yuan L."/>
        </authorList>
    </citation>
    <scope>NUCLEOTIDE SEQUENCE [LARGE SCALE GENOMIC DNA]</scope>
    <source>
        <strain evidence="1">ZHUSHIDOU_FW_LH</strain>
        <tissue evidence="1">Leaf</tissue>
    </source>
</reference>
<dbReference type="Proteomes" id="UP001372338">
    <property type="component" value="Unassembled WGS sequence"/>
</dbReference>
<keyword evidence="2" id="KW-1185">Reference proteome</keyword>
<gene>
    <name evidence="1" type="ORF">RIF29_17055</name>
</gene>